<dbReference type="InterPro" id="IPR036661">
    <property type="entry name" value="Luciferase-like_sf"/>
</dbReference>
<dbReference type="PANTHER" id="PTHR43244:SF1">
    <property type="entry name" value="5,10-METHYLENETETRAHYDROMETHANOPTERIN REDUCTASE"/>
    <property type="match status" value="1"/>
</dbReference>
<evidence type="ECO:0000313" key="4">
    <source>
        <dbReference type="Proteomes" id="UP001500630"/>
    </source>
</evidence>
<dbReference type="SUPFAM" id="SSF51679">
    <property type="entry name" value="Bacterial luciferase-like"/>
    <property type="match status" value="1"/>
</dbReference>
<reference evidence="4" key="1">
    <citation type="journal article" date="2019" name="Int. J. Syst. Evol. Microbiol.">
        <title>The Global Catalogue of Microorganisms (GCM) 10K type strain sequencing project: providing services to taxonomists for standard genome sequencing and annotation.</title>
        <authorList>
            <consortium name="The Broad Institute Genomics Platform"/>
            <consortium name="The Broad Institute Genome Sequencing Center for Infectious Disease"/>
            <person name="Wu L."/>
            <person name="Ma J."/>
        </authorList>
    </citation>
    <scope>NUCLEOTIDE SEQUENCE [LARGE SCALE GENOMIC DNA]</scope>
    <source>
        <strain evidence="4">JCM 17326</strain>
    </source>
</reference>
<evidence type="ECO:0000313" key="3">
    <source>
        <dbReference type="EMBL" id="GAA3617468.1"/>
    </source>
</evidence>
<protein>
    <submittedName>
        <fullName evidence="3">LLM class flavin-dependent oxidoreductase</fullName>
    </submittedName>
</protein>
<dbReference type="RefSeq" id="WP_345577786.1">
    <property type="nucleotide sequence ID" value="NZ_BAABDQ010000056.1"/>
</dbReference>
<dbReference type="Gene3D" id="3.20.20.30">
    <property type="entry name" value="Luciferase-like domain"/>
    <property type="match status" value="1"/>
</dbReference>
<dbReference type="Proteomes" id="UP001500630">
    <property type="component" value="Unassembled WGS sequence"/>
</dbReference>
<keyword evidence="4" id="KW-1185">Reference proteome</keyword>
<name>A0ABP6ZTC4_9ACTN</name>
<organism evidence="3 4">
    <name type="scientific">Nonomuraea rosea</name>
    <dbReference type="NCBI Taxonomy" id="638574"/>
    <lineage>
        <taxon>Bacteria</taxon>
        <taxon>Bacillati</taxon>
        <taxon>Actinomycetota</taxon>
        <taxon>Actinomycetes</taxon>
        <taxon>Streptosporangiales</taxon>
        <taxon>Streptosporangiaceae</taxon>
        <taxon>Nonomuraea</taxon>
    </lineage>
</organism>
<feature type="domain" description="Luciferase-like" evidence="2">
    <location>
        <begin position="10"/>
        <end position="310"/>
    </location>
</feature>
<accession>A0ABP6ZTC4</accession>
<dbReference type="EMBL" id="BAABDQ010000056">
    <property type="protein sequence ID" value="GAA3617468.1"/>
    <property type="molecule type" value="Genomic_DNA"/>
</dbReference>
<dbReference type="InterPro" id="IPR050564">
    <property type="entry name" value="F420-G6PD/mer"/>
</dbReference>
<gene>
    <name evidence="3" type="ORF">GCM10022419_123630</name>
</gene>
<evidence type="ECO:0000256" key="1">
    <source>
        <dbReference type="ARBA" id="ARBA00023002"/>
    </source>
</evidence>
<dbReference type="PANTHER" id="PTHR43244">
    <property type="match status" value="1"/>
</dbReference>
<proteinExistence type="predicted"/>
<dbReference type="CDD" id="cd01097">
    <property type="entry name" value="Tetrahydromethanopterin_reductase"/>
    <property type="match status" value="1"/>
</dbReference>
<sequence length="341" mass="36432">MRITYGPWGETLEELTAAARKAEEAGAEVIWVPELHRSAMVGAAAVAGALTGGVGGRARGAPTGAGVGTAVALAFARSPMVTALEALDLDELTGGRFILGLGAGTRRLNEKWHNVPWERPLARLRETVEVIRAVVAGAPLEYDGSLQRLDARGFRRPYEPVRTRIPIYLAAVGPQMTRLAGRIADGWLSHELSSPAYLREQVLPNLSAGLDARPDGRDAFDVVVSACCSIDPDPALARRRAAGVLAFYACVATYKDFFAFHGLAAEHAAAVTAFRAGRRPVVPDRMIDPLVLAGTPDQVAERLARYEGLAGTVKLTPAVYGNAPEEIRRNQGRIIELIGTL</sequence>
<keyword evidence="1" id="KW-0560">Oxidoreductase</keyword>
<dbReference type="InterPro" id="IPR011251">
    <property type="entry name" value="Luciferase-like_dom"/>
</dbReference>
<dbReference type="Pfam" id="PF00296">
    <property type="entry name" value="Bac_luciferase"/>
    <property type="match status" value="1"/>
</dbReference>
<comment type="caution">
    <text evidence="3">The sequence shown here is derived from an EMBL/GenBank/DDBJ whole genome shotgun (WGS) entry which is preliminary data.</text>
</comment>
<evidence type="ECO:0000259" key="2">
    <source>
        <dbReference type="Pfam" id="PF00296"/>
    </source>
</evidence>